<evidence type="ECO:0000313" key="8">
    <source>
        <dbReference type="EMBL" id="HAS8541533.1"/>
    </source>
</evidence>
<proteinExistence type="predicted"/>
<accession>A0A8H9N2C7</accession>
<gene>
    <name evidence="8" type="ORF">I7730_17245</name>
</gene>
<dbReference type="Proteomes" id="UP000863257">
    <property type="component" value="Unassembled WGS sequence"/>
</dbReference>
<dbReference type="PANTHER" id="PTHR35007">
    <property type="entry name" value="INTEGRAL MEMBRANE PROTEIN-RELATED"/>
    <property type="match status" value="1"/>
</dbReference>
<protein>
    <submittedName>
        <fullName evidence="8">Type II secretion system F family protein</fullName>
    </submittedName>
</protein>
<evidence type="ECO:0000256" key="2">
    <source>
        <dbReference type="ARBA" id="ARBA00022475"/>
    </source>
</evidence>
<feature type="domain" description="Type II secretion system protein GspF" evidence="7">
    <location>
        <begin position="153"/>
        <end position="281"/>
    </location>
</feature>
<comment type="caution">
    <text evidence="8">The sequence shown here is derived from an EMBL/GenBank/DDBJ whole genome shotgun (WGS) entry which is preliminary data.</text>
</comment>
<feature type="transmembrane region" description="Helical" evidence="6">
    <location>
        <begin position="6"/>
        <end position="23"/>
    </location>
</feature>
<dbReference type="Pfam" id="PF00482">
    <property type="entry name" value="T2SSF"/>
    <property type="match status" value="1"/>
</dbReference>
<dbReference type="EMBL" id="DACRBY010000022">
    <property type="protein sequence ID" value="HAS8541533.1"/>
    <property type="molecule type" value="Genomic_DNA"/>
</dbReference>
<evidence type="ECO:0000256" key="6">
    <source>
        <dbReference type="SAM" id="Phobius"/>
    </source>
</evidence>
<feature type="transmembrane region" description="Helical" evidence="6">
    <location>
        <begin position="80"/>
        <end position="101"/>
    </location>
</feature>
<dbReference type="RefSeq" id="WP_061058692.1">
    <property type="nucleotide sequence ID" value="NZ_CP014049.2"/>
</dbReference>
<sequence length="293" mass="32818">MELAQIIVMLSALMLLAMAVVAWQNTHQRKRREARLTRYIKRKEAVVQQDNALMHNWVTHNEKARLSRLLANAGFHKPQALTWLLLAKFGSGVMVAAMLLGRQALNGEAIISMWSLTLVLVGYVLGANGPEWWLNLNADRYRKKLKQSAPDAIDLLVLCVESGLSLNRAFERVARYLQGQHSAMAGQFRVTSAELDLLNDRTQALNNLSWRTGIPELHTLATTLTMAEKYGSPLADTLRQISEDARRQRALDIEEKAGKLPGKITLIQMTMIMLPMLVMVISPILSQLLTSLA</sequence>
<organism evidence="8">
    <name type="scientific">Vibrio vulnificus</name>
    <dbReference type="NCBI Taxonomy" id="672"/>
    <lineage>
        <taxon>Bacteria</taxon>
        <taxon>Pseudomonadati</taxon>
        <taxon>Pseudomonadota</taxon>
        <taxon>Gammaproteobacteria</taxon>
        <taxon>Vibrionales</taxon>
        <taxon>Vibrionaceae</taxon>
        <taxon>Vibrio</taxon>
    </lineage>
</organism>
<name>A0A8H9N2C7_VIBVL</name>
<evidence type="ECO:0000256" key="1">
    <source>
        <dbReference type="ARBA" id="ARBA00004651"/>
    </source>
</evidence>
<dbReference type="AlphaFoldDB" id="A0A8H9N2C7"/>
<feature type="transmembrane region" description="Helical" evidence="6">
    <location>
        <begin position="266"/>
        <end position="285"/>
    </location>
</feature>
<evidence type="ECO:0000256" key="4">
    <source>
        <dbReference type="ARBA" id="ARBA00022989"/>
    </source>
</evidence>
<reference evidence="8" key="2">
    <citation type="submission" date="2019-01" db="EMBL/GenBank/DDBJ databases">
        <authorList>
            <consortium name="NCBI Pathogen Detection Project"/>
        </authorList>
    </citation>
    <scope>NUCLEOTIDE SEQUENCE</scope>
    <source>
        <strain evidence="8">BCW_3452</strain>
    </source>
</reference>
<keyword evidence="5 6" id="KW-0472">Membrane</keyword>
<reference evidence="8" key="1">
    <citation type="journal article" date="2018" name="Genome Biol.">
        <title>SKESA: strategic k-mer extension for scrupulous assemblies.</title>
        <authorList>
            <person name="Souvorov A."/>
            <person name="Agarwala R."/>
            <person name="Lipman D.J."/>
        </authorList>
    </citation>
    <scope>NUCLEOTIDE SEQUENCE</scope>
    <source>
        <strain evidence="8">BCW_3452</strain>
    </source>
</reference>
<dbReference type="InterPro" id="IPR018076">
    <property type="entry name" value="T2SS_GspF_dom"/>
</dbReference>
<evidence type="ECO:0000259" key="7">
    <source>
        <dbReference type="Pfam" id="PF00482"/>
    </source>
</evidence>
<keyword evidence="2" id="KW-1003">Cell membrane</keyword>
<keyword evidence="3 6" id="KW-0812">Transmembrane</keyword>
<keyword evidence="4 6" id="KW-1133">Transmembrane helix</keyword>
<feature type="transmembrane region" description="Helical" evidence="6">
    <location>
        <begin position="113"/>
        <end position="134"/>
    </location>
</feature>
<evidence type="ECO:0000256" key="3">
    <source>
        <dbReference type="ARBA" id="ARBA00022692"/>
    </source>
</evidence>
<comment type="subcellular location">
    <subcellularLocation>
        <location evidence="1">Cell membrane</location>
        <topology evidence="1">Multi-pass membrane protein</topology>
    </subcellularLocation>
</comment>
<dbReference type="GO" id="GO:0005886">
    <property type="term" value="C:plasma membrane"/>
    <property type="evidence" value="ECO:0007669"/>
    <property type="project" value="UniProtKB-SubCell"/>
</dbReference>
<dbReference type="PANTHER" id="PTHR35007:SF2">
    <property type="entry name" value="PILUS ASSEMBLE PROTEIN"/>
    <property type="match status" value="1"/>
</dbReference>
<evidence type="ECO:0000256" key="5">
    <source>
        <dbReference type="ARBA" id="ARBA00023136"/>
    </source>
</evidence>